<evidence type="ECO:0000313" key="1">
    <source>
        <dbReference type="EMBL" id="KAF2175407.1"/>
    </source>
</evidence>
<dbReference type="EMBL" id="ML994734">
    <property type="protein sequence ID" value="KAF2175407.1"/>
    <property type="molecule type" value="Genomic_DNA"/>
</dbReference>
<reference evidence="1" key="1">
    <citation type="journal article" date="2020" name="Stud. Mycol.">
        <title>101 Dothideomycetes genomes: a test case for predicting lifestyles and emergence of pathogens.</title>
        <authorList>
            <person name="Haridas S."/>
            <person name="Albert R."/>
            <person name="Binder M."/>
            <person name="Bloem J."/>
            <person name="Labutti K."/>
            <person name="Salamov A."/>
            <person name="Andreopoulos B."/>
            <person name="Baker S."/>
            <person name="Barry K."/>
            <person name="Bills G."/>
            <person name="Bluhm B."/>
            <person name="Cannon C."/>
            <person name="Castanera R."/>
            <person name="Culley D."/>
            <person name="Daum C."/>
            <person name="Ezra D."/>
            <person name="Gonzalez J."/>
            <person name="Henrissat B."/>
            <person name="Kuo A."/>
            <person name="Liang C."/>
            <person name="Lipzen A."/>
            <person name="Lutzoni F."/>
            <person name="Magnuson J."/>
            <person name="Mondo S."/>
            <person name="Nolan M."/>
            <person name="Ohm R."/>
            <person name="Pangilinan J."/>
            <person name="Park H.-J."/>
            <person name="Ramirez L."/>
            <person name="Alfaro M."/>
            <person name="Sun H."/>
            <person name="Tritt A."/>
            <person name="Yoshinaga Y."/>
            <person name="Zwiers L.-H."/>
            <person name="Turgeon B."/>
            <person name="Goodwin S."/>
            <person name="Spatafora J."/>
            <person name="Crous P."/>
            <person name="Grigoriev I."/>
        </authorList>
    </citation>
    <scope>NUCLEOTIDE SEQUENCE</scope>
    <source>
        <strain evidence="1">CBS 207.26</strain>
    </source>
</reference>
<evidence type="ECO:0000313" key="2">
    <source>
        <dbReference type="Proteomes" id="UP000800200"/>
    </source>
</evidence>
<dbReference type="AlphaFoldDB" id="A0A6A6D7P2"/>
<name>A0A6A6D7P2_9PEZI</name>
<dbReference type="Proteomes" id="UP000800200">
    <property type="component" value="Unassembled WGS sequence"/>
</dbReference>
<proteinExistence type="predicted"/>
<gene>
    <name evidence="1" type="ORF">K469DRAFT_702266</name>
</gene>
<keyword evidence="2" id="KW-1185">Reference proteome</keyword>
<protein>
    <submittedName>
        <fullName evidence="1">Uncharacterized protein</fullName>
    </submittedName>
</protein>
<sequence>MAEIDALVQELSYCVGNPCLIFTPHLTKYARGNFKRYLATPIPQPVYDRNTTNLSQR</sequence>
<accession>A0A6A6D7P2</accession>
<organism evidence="1 2">
    <name type="scientific">Zopfia rhizophila CBS 207.26</name>
    <dbReference type="NCBI Taxonomy" id="1314779"/>
    <lineage>
        <taxon>Eukaryota</taxon>
        <taxon>Fungi</taxon>
        <taxon>Dikarya</taxon>
        <taxon>Ascomycota</taxon>
        <taxon>Pezizomycotina</taxon>
        <taxon>Dothideomycetes</taxon>
        <taxon>Dothideomycetes incertae sedis</taxon>
        <taxon>Zopfiaceae</taxon>
        <taxon>Zopfia</taxon>
    </lineage>
</organism>